<comment type="caution">
    <text evidence="1">The sequence shown here is derived from an EMBL/GenBank/DDBJ whole genome shotgun (WGS) entry which is preliminary data.</text>
</comment>
<reference evidence="1" key="2">
    <citation type="submission" date="2022-01" db="EMBL/GenBank/DDBJ databases">
        <authorList>
            <person name="Yamashiro T."/>
            <person name="Shiraishi A."/>
            <person name="Satake H."/>
            <person name="Nakayama K."/>
        </authorList>
    </citation>
    <scope>NUCLEOTIDE SEQUENCE</scope>
</reference>
<proteinExistence type="predicted"/>
<accession>A0ABQ4Z5N7</accession>
<protein>
    <submittedName>
        <fullName evidence="1">Uncharacterized protein</fullName>
    </submittedName>
</protein>
<dbReference type="Proteomes" id="UP001151760">
    <property type="component" value="Unassembled WGS sequence"/>
</dbReference>
<evidence type="ECO:0000313" key="1">
    <source>
        <dbReference type="EMBL" id="GJS84487.1"/>
    </source>
</evidence>
<gene>
    <name evidence="1" type="ORF">Tco_0751028</name>
</gene>
<name>A0ABQ4Z5N7_9ASTR</name>
<keyword evidence="2" id="KW-1185">Reference proteome</keyword>
<evidence type="ECO:0000313" key="2">
    <source>
        <dbReference type="Proteomes" id="UP001151760"/>
    </source>
</evidence>
<dbReference type="EMBL" id="BQNB010010978">
    <property type="protein sequence ID" value="GJS84487.1"/>
    <property type="molecule type" value="Genomic_DNA"/>
</dbReference>
<reference evidence="1" key="1">
    <citation type="journal article" date="2022" name="Int. J. Mol. Sci.">
        <title>Draft Genome of Tanacetum Coccineum: Genomic Comparison of Closely Related Tanacetum-Family Plants.</title>
        <authorList>
            <person name="Yamashiro T."/>
            <person name="Shiraishi A."/>
            <person name="Nakayama K."/>
            <person name="Satake H."/>
        </authorList>
    </citation>
    <scope>NUCLEOTIDE SEQUENCE</scope>
</reference>
<sequence>MTPCRKNARMQTNEHLVATAQNNARSFIIKTPKHQKSYANNIQSFTSDQSHAAYKYKGKEIAQTNPHLHLSSSEEEHDPELSSERQIYAKKLWLSLQNNSRNATNYQQQPQSRGPVVQQWVWGCSVLGYSALTARNLVIIQGMQKAKRNNLNLASNTEERLMTRVGSTYSYMAKGFKRFPNATQELTAEPLEQEHYNTDHMCLTNDLQQHFEQSEIIS</sequence>
<organism evidence="1 2">
    <name type="scientific">Tanacetum coccineum</name>
    <dbReference type="NCBI Taxonomy" id="301880"/>
    <lineage>
        <taxon>Eukaryota</taxon>
        <taxon>Viridiplantae</taxon>
        <taxon>Streptophyta</taxon>
        <taxon>Embryophyta</taxon>
        <taxon>Tracheophyta</taxon>
        <taxon>Spermatophyta</taxon>
        <taxon>Magnoliopsida</taxon>
        <taxon>eudicotyledons</taxon>
        <taxon>Gunneridae</taxon>
        <taxon>Pentapetalae</taxon>
        <taxon>asterids</taxon>
        <taxon>campanulids</taxon>
        <taxon>Asterales</taxon>
        <taxon>Asteraceae</taxon>
        <taxon>Asteroideae</taxon>
        <taxon>Anthemideae</taxon>
        <taxon>Anthemidinae</taxon>
        <taxon>Tanacetum</taxon>
    </lineage>
</organism>